<dbReference type="EMBL" id="MEUJ01000002">
    <property type="protein sequence ID" value="OGC40723.1"/>
    <property type="molecule type" value="Genomic_DNA"/>
</dbReference>
<dbReference type="CDD" id="cd02194">
    <property type="entry name" value="ThiL"/>
    <property type="match status" value="1"/>
</dbReference>
<dbReference type="GO" id="GO:0000287">
    <property type="term" value="F:magnesium ion binding"/>
    <property type="evidence" value="ECO:0007669"/>
    <property type="project" value="UniProtKB-UniRule"/>
</dbReference>
<dbReference type="GO" id="GO:0005524">
    <property type="term" value="F:ATP binding"/>
    <property type="evidence" value="ECO:0007669"/>
    <property type="project" value="UniProtKB-UniRule"/>
</dbReference>
<feature type="binding site" evidence="1">
    <location>
        <position position="231"/>
    </location>
    <ligand>
        <name>Mg(2+)</name>
        <dbReference type="ChEBI" id="CHEBI:18420"/>
        <label>5</label>
    </ligand>
</feature>
<comment type="catalytic activity">
    <reaction evidence="1">
        <text>thiamine phosphate + ATP = thiamine diphosphate + ADP</text>
        <dbReference type="Rhea" id="RHEA:15913"/>
        <dbReference type="ChEBI" id="CHEBI:30616"/>
        <dbReference type="ChEBI" id="CHEBI:37575"/>
        <dbReference type="ChEBI" id="CHEBI:58937"/>
        <dbReference type="ChEBI" id="CHEBI:456216"/>
        <dbReference type="EC" id="2.7.4.16"/>
    </reaction>
</comment>
<dbReference type="InterPro" id="IPR006283">
    <property type="entry name" value="ThiL-like"/>
</dbReference>
<comment type="miscellaneous">
    <text evidence="1">Reaction mechanism of ThiL seems to utilize a direct, inline transfer of the gamma-phosphate of ATP to TMP rather than a phosphorylated enzyme intermediate.</text>
</comment>
<feature type="binding site" evidence="1">
    <location>
        <position position="33"/>
    </location>
    <ligand>
        <name>Mg(2+)</name>
        <dbReference type="ChEBI" id="CHEBI:18420"/>
        <label>4</label>
    </ligand>
</feature>
<feature type="binding site" evidence="1">
    <location>
        <position position="94"/>
    </location>
    <ligand>
        <name>Mg(2+)</name>
        <dbReference type="ChEBI" id="CHEBI:18420"/>
        <label>2</label>
    </ligand>
</feature>
<dbReference type="PANTHER" id="PTHR30270:SF0">
    <property type="entry name" value="THIAMINE-MONOPHOSPHATE KINASE"/>
    <property type="match status" value="1"/>
</dbReference>
<feature type="binding site" evidence="1">
    <location>
        <position position="168"/>
    </location>
    <ligand>
        <name>ATP</name>
        <dbReference type="ChEBI" id="CHEBI:30616"/>
    </ligand>
</feature>
<organism evidence="4 5">
    <name type="scientific">candidate division WOR-1 bacterium RIFOXYC2_FULL_46_14</name>
    <dbReference type="NCBI Taxonomy" id="1802587"/>
    <lineage>
        <taxon>Bacteria</taxon>
        <taxon>Bacillati</taxon>
        <taxon>Saganbacteria</taxon>
    </lineage>
</organism>
<feature type="binding site" evidence="1">
    <location>
        <position position="228"/>
    </location>
    <ligand>
        <name>Mg(2+)</name>
        <dbReference type="ChEBI" id="CHEBI:18420"/>
        <label>3</label>
    </ligand>
</feature>
<dbReference type="UniPathway" id="UPA00060">
    <property type="reaction ID" value="UER00142"/>
</dbReference>
<evidence type="ECO:0000259" key="2">
    <source>
        <dbReference type="Pfam" id="PF00586"/>
    </source>
</evidence>
<feature type="binding site" evidence="1">
    <location>
        <position position="94"/>
    </location>
    <ligand>
        <name>Mg(2+)</name>
        <dbReference type="ChEBI" id="CHEBI:18420"/>
        <label>3</label>
    </ligand>
</feature>
<dbReference type="HAMAP" id="MF_02128">
    <property type="entry name" value="TMP_kinase"/>
    <property type="match status" value="1"/>
</dbReference>
<feature type="binding site" evidence="1">
    <location>
        <position position="94"/>
    </location>
    <ligand>
        <name>Mg(2+)</name>
        <dbReference type="ChEBI" id="CHEBI:18420"/>
        <label>4</label>
    </ligand>
</feature>
<dbReference type="GO" id="GO:0009228">
    <property type="term" value="P:thiamine biosynthetic process"/>
    <property type="evidence" value="ECO:0007669"/>
    <property type="project" value="UniProtKB-KW"/>
</dbReference>
<dbReference type="Pfam" id="PF00586">
    <property type="entry name" value="AIRS"/>
    <property type="match status" value="1"/>
</dbReference>
<keyword evidence="1" id="KW-0479">Metal-binding</keyword>
<sequence length="314" mass="34168">MKLSQLGEFGLIELIKKAQKAKRKDTVLGIGDDCAALRMTNDKCPPCPTQVEAGQMSNYLLITTDTLIEDVHFDLKHTSFYELGYKAMLANISDIAAMGGTPMHAVVTIGVSKNIKVKKLLEFQKGLNKLTRKYNIEIVGGDTVASPKAVMVSITLLGEVEKRYLLTRAGARIGDTVLVTGEFGGPAALGYKPKTLNPKQSQNSNFQNPKIEEGQKIAKSRLATAMIDSSDGLARSVTEICRASKAGAKLYFKNIPIAKGATLDHALYGGEEYELVFTAPKRNVNKLQKIVKCKVVGEIVAKGSNFEKGFQHFV</sequence>
<feature type="binding site" evidence="1">
    <location>
        <position position="63"/>
    </location>
    <ligand>
        <name>Mg(2+)</name>
        <dbReference type="ChEBI" id="CHEBI:18420"/>
        <label>4</label>
    </ligand>
</feature>
<feature type="binding site" evidence="1">
    <location>
        <position position="64"/>
    </location>
    <ligand>
        <name>Mg(2+)</name>
        <dbReference type="ChEBI" id="CHEBI:18420"/>
        <label>1</label>
    </ligand>
</feature>
<dbReference type="PANTHER" id="PTHR30270">
    <property type="entry name" value="THIAMINE-MONOPHOSPHATE KINASE"/>
    <property type="match status" value="1"/>
</dbReference>
<dbReference type="SUPFAM" id="SSF56042">
    <property type="entry name" value="PurM C-terminal domain-like"/>
    <property type="match status" value="1"/>
</dbReference>
<reference evidence="4 5" key="1">
    <citation type="journal article" date="2016" name="Nat. Commun.">
        <title>Thousands of microbial genomes shed light on interconnected biogeochemical processes in an aquifer system.</title>
        <authorList>
            <person name="Anantharaman K."/>
            <person name="Brown C.T."/>
            <person name="Hug L.A."/>
            <person name="Sharon I."/>
            <person name="Castelle C.J."/>
            <person name="Probst A.J."/>
            <person name="Thomas B.C."/>
            <person name="Singh A."/>
            <person name="Wilkins M.J."/>
            <person name="Karaoz U."/>
            <person name="Brodie E.L."/>
            <person name="Williams K.H."/>
            <person name="Hubbard S.S."/>
            <person name="Banfield J.F."/>
        </authorList>
    </citation>
    <scope>NUCLEOTIDE SEQUENCE [LARGE SCALE GENOMIC DNA]</scope>
</reference>
<comment type="similarity">
    <text evidence="1">Belongs to the thiamine-monophosphate kinase family.</text>
</comment>
<keyword evidence="1" id="KW-0547">Nucleotide-binding</keyword>
<protein>
    <recommendedName>
        <fullName evidence="1">Thiamine-monophosphate kinase</fullName>
        <shortName evidence="1">TMP kinase</shortName>
        <shortName evidence="1">Thiamine-phosphate kinase</shortName>
        <ecNumber evidence="1">2.7.4.16</ecNumber>
    </recommendedName>
</protein>
<dbReference type="GO" id="GO:0009229">
    <property type="term" value="P:thiamine diphosphate biosynthetic process"/>
    <property type="evidence" value="ECO:0007669"/>
    <property type="project" value="UniProtKB-UniRule"/>
</dbReference>
<evidence type="ECO:0000313" key="5">
    <source>
        <dbReference type="Proteomes" id="UP000179242"/>
    </source>
</evidence>
<keyword evidence="1" id="KW-0460">Magnesium</keyword>
<feature type="binding site" evidence="1">
    <location>
        <position position="230"/>
    </location>
    <ligand>
        <name>ATP</name>
        <dbReference type="ChEBI" id="CHEBI:30616"/>
    </ligand>
</feature>
<feature type="binding site" evidence="1">
    <location>
        <begin position="141"/>
        <end position="142"/>
    </location>
    <ligand>
        <name>ATP</name>
        <dbReference type="ChEBI" id="CHEBI:30616"/>
    </ligand>
</feature>
<dbReference type="InterPro" id="IPR036921">
    <property type="entry name" value="PurM-like_N_sf"/>
</dbReference>
<dbReference type="InterPro" id="IPR036676">
    <property type="entry name" value="PurM-like_C_sf"/>
</dbReference>
<keyword evidence="1" id="KW-0067">ATP-binding</keyword>
<comment type="caution">
    <text evidence="1">Lacks conserved residue(s) required for the propagation of feature annotation.</text>
</comment>
<dbReference type="GO" id="GO:0009030">
    <property type="term" value="F:thiamine-phosphate kinase activity"/>
    <property type="evidence" value="ECO:0007669"/>
    <property type="project" value="UniProtKB-UniRule"/>
</dbReference>
<feature type="domain" description="PurM-like C-terminal" evidence="3">
    <location>
        <begin position="173"/>
        <end position="304"/>
    </location>
</feature>
<dbReference type="InterPro" id="IPR016188">
    <property type="entry name" value="PurM-like_N"/>
</dbReference>
<feature type="binding site" evidence="1">
    <location>
        <position position="72"/>
    </location>
    <ligand>
        <name>substrate</name>
    </ligand>
</feature>
<proteinExistence type="inferred from homology"/>
<feature type="binding site" evidence="1">
    <location>
        <position position="271"/>
    </location>
    <ligand>
        <name>substrate</name>
    </ligand>
</feature>
<keyword evidence="1" id="KW-0808">Transferase</keyword>
<dbReference type="Gene3D" id="3.90.650.10">
    <property type="entry name" value="PurM-like C-terminal domain"/>
    <property type="match status" value="1"/>
</dbReference>
<feature type="binding site" evidence="1">
    <location>
        <position position="33"/>
    </location>
    <ligand>
        <name>Mg(2+)</name>
        <dbReference type="ChEBI" id="CHEBI:18420"/>
        <label>3</label>
    </ligand>
</feature>
<feature type="binding site" evidence="1">
    <location>
        <position position="65"/>
    </location>
    <ligand>
        <name>Mg(2+)</name>
        <dbReference type="ChEBI" id="CHEBI:18420"/>
        <label>2</label>
    </ligand>
</feature>
<comment type="caution">
    <text evidence="4">The sequence shown here is derived from an EMBL/GenBank/DDBJ whole genome shotgun (WGS) entry which is preliminary data.</text>
</comment>
<dbReference type="AlphaFoldDB" id="A0A1F4U8W0"/>
<feature type="binding site" evidence="1">
    <location>
        <position position="310"/>
    </location>
    <ligand>
        <name>substrate</name>
    </ligand>
</feature>
<dbReference type="PIRSF" id="PIRSF005303">
    <property type="entry name" value="Thiam_monoph_kin"/>
    <property type="match status" value="1"/>
</dbReference>
<dbReference type="Gene3D" id="3.30.1330.10">
    <property type="entry name" value="PurM-like, N-terminal domain"/>
    <property type="match status" value="1"/>
</dbReference>
<dbReference type="Proteomes" id="UP000179242">
    <property type="component" value="Unassembled WGS sequence"/>
</dbReference>
<gene>
    <name evidence="1" type="primary">thiL</name>
    <name evidence="4" type="ORF">A2438_00265</name>
</gene>
<dbReference type="InterPro" id="IPR010918">
    <property type="entry name" value="PurM-like_C_dom"/>
</dbReference>
<evidence type="ECO:0000256" key="1">
    <source>
        <dbReference type="HAMAP-Rule" id="MF_02128"/>
    </source>
</evidence>
<feature type="binding site" evidence="1">
    <location>
        <position position="65"/>
    </location>
    <ligand>
        <name>Mg(2+)</name>
        <dbReference type="ChEBI" id="CHEBI:18420"/>
        <label>1</label>
    </ligand>
</feature>
<keyword evidence="1" id="KW-0784">Thiamine biosynthesis</keyword>
<dbReference type="NCBIfam" id="TIGR01379">
    <property type="entry name" value="thiL"/>
    <property type="match status" value="1"/>
</dbReference>
<comment type="pathway">
    <text evidence="1">Cofactor biosynthesis; thiamine diphosphate biosynthesis; thiamine diphosphate from thiamine phosphate: step 1/1.</text>
</comment>
<dbReference type="EC" id="2.7.4.16" evidence="1"/>
<accession>A0A1F4U8W0</accession>
<comment type="function">
    <text evidence="1">Catalyzes the ATP-dependent phosphorylation of thiamine-monophosphate (TMP) to form thiamine-pyrophosphate (TPP), the active form of vitamin B1.</text>
</comment>
<evidence type="ECO:0000259" key="3">
    <source>
        <dbReference type="Pfam" id="PF02769"/>
    </source>
</evidence>
<dbReference type="SUPFAM" id="SSF55326">
    <property type="entry name" value="PurM N-terminal domain-like"/>
    <property type="match status" value="1"/>
</dbReference>
<name>A0A1F4U8W0_UNCSA</name>
<keyword evidence="1 4" id="KW-0418">Kinase</keyword>
<feature type="binding site" evidence="1">
    <location>
        <position position="142"/>
    </location>
    <ligand>
        <name>Mg(2+)</name>
        <dbReference type="ChEBI" id="CHEBI:18420"/>
        <label>1</label>
    </ligand>
</feature>
<feature type="domain" description="PurM-like N-terminal" evidence="2">
    <location>
        <begin position="32"/>
        <end position="160"/>
    </location>
</feature>
<dbReference type="Pfam" id="PF02769">
    <property type="entry name" value="AIRS_C"/>
    <property type="match status" value="1"/>
</dbReference>
<evidence type="ECO:0000313" key="4">
    <source>
        <dbReference type="EMBL" id="OGC40723.1"/>
    </source>
</evidence>